<keyword evidence="5 10" id="KW-0812">Transmembrane</keyword>
<evidence type="ECO:0000256" key="9">
    <source>
        <dbReference type="ARBA" id="ARBA00031636"/>
    </source>
</evidence>
<dbReference type="AlphaFoldDB" id="A0A0E3ZHK1"/>
<dbReference type="GO" id="GO:0015297">
    <property type="term" value="F:antiporter activity"/>
    <property type="evidence" value="ECO:0007669"/>
    <property type="project" value="UniProtKB-KW"/>
</dbReference>
<dbReference type="CDD" id="cd13139">
    <property type="entry name" value="MATE_like_14"/>
    <property type="match status" value="1"/>
</dbReference>
<gene>
    <name evidence="11" type="ORF">PKOR_17185</name>
</gene>
<feature type="transmembrane region" description="Helical" evidence="10">
    <location>
        <begin position="75"/>
        <end position="92"/>
    </location>
</feature>
<keyword evidence="3" id="KW-0050">Antiport</keyword>
<reference evidence="11 12" key="1">
    <citation type="journal article" date="2015" name="Sci. Rep.">
        <title>Unraveling adaptation of Pontibacter korlensis to radiation and infertility in desert through complete genome and comparative transcriptomic analysis.</title>
        <authorList>
            <person name="Dai J."/>
            <person name="Dai W."/>
            <person name="Qiu C."/>
            <person name="Yang Z."/>
            <person name="Zhang Y."/>
            <person name="Zhou M."/>
            <person name="Zhang L."/>
            <person name="Fang C."/>
            <person name="Gao Q."/>
            <person name="Yang Q."/>
            <person name="Li X."/>
            <person name="Wang Z."/>
            <person name="Wang Z."/>
            <person name="Jia Z."/>
            <person name="Chen X."/>
        </authorList>
    </citation>
    <scope>NUCLEOTIDE SEQUENCE [LARGE SCALE GENOMIC DNA]</scope>
    <source>
        <strain evidence="11 12">X14-1T</strain>
    </source>
</reference>
<dbReference type="Pfam" id="PF01554">
    <property type="entry name" value="MatE"/>
    <property type="match status" value="2"/>
</dbReference>
<protein>
    <recommendedName>
        <fullName evidence="9">Multidrug-efflux transporter</fullName>
    </recommendedName>
</protein>
<dbReference type="STRING" id="400092.PKOR_17185"/>
<dbReference type="NCBIfam" id="TIGR00797">
    <property type="entry name" value="matE"/>
    <property type="match status" value="1"/>
</dbReference>
<dbReference type="PANTHER" id="PTHR43298">
    <property type="entry name" value="MULTIDRUG RESISTANCE PROTEIN NORM-RELATED"/>
    <property type="match status" value="1"/>
</dbReference>
<dbReference type="InterPro" id="IPR050222">
    <property type="entry name" value="MATE_MdtK"/>
</dbReference>
<evidence type="ECO:0000256" key="1">
    <source>
        <dbReference type="ARBA" id="ARBA00004651"/>
    </source>
</evidence>
<evidence type="ECO:0000256" key="10">
    <source>
        <dbReference type="SAM" id="Phobius"/>
    </source>
</evidence>
<dbReference type="GO" id="GO:0042910">
    <property type="term" value="F:xenobiotic transmembrane transporter activity"/>
    <property type="evidence" value="ECO:0007669"/>
    <property type="project" value="InterPro"/>
</dbReference>
<dbReference type="RefSeq" id="WP_046312373.1">
    <property type="nucleotide sequence ID" value="NZ_CBCSCY010000006.1"/>
</dbReference>
<evidence type="ECO:0000313" key="12">
    <source>
        <dbReference type="Proteomes" id="UP000033109"/>
    </source>
</evidence>
<feature type="transmembrane region" description="Helical" evidence="10">
    <location>
        <begin position="245"/>
        <end position="269"/>
    </location>
</feature>
<feature type="transmembrane region" description="Helical" evidence="10">
    <location>
        <begin position="407"/>
        <end position="428"/>
    </location>
</feature>
<dbReference type="HOGENOM" id="CLU_012893_5_3_10"/>
<evidence type="ECO:0000256" key="8">
    <source>
        <dbReference type="ARBA" id="ARBA00023136"/>
    </source>
</evidence>
<accession>A0A0E3ZHK1</accession>
<dbReference type="InterPro" id="IPR048279">
    <property type="entry name" value="MdtK-like"/>
</dbReference>
<evidence type="ECO:0000256" key="3">
    <source>
        <dbReference type="ARBA" id="ARBA00022449"/>
    </source>
</evidence>
<keyword evidence="2" id="KW-0813">Transport</keyword>
<evidence type="ECO:0000256" key="6">
    <source>
        <dbReference type="ARBA" id="ARBA00022989"/>
    </source>
</evidence>
<comment type="subcellular location">
    <subcellularLocation>
        <location evidence="1">Cell membrane</location>
        <topology evidence="1">Multi-pass membrane protein</topology>
    </subcellularLocation>
</comment>
<feature type="transmembrane region" description="Helical" evidence="10">
    <location>
        <begin position="150"/>
        <end position="171"/>
    </location>
</feature>
<keyword evidence="4" id="KW-1003">Cell membrane</keyword>
<evidence type="ECO:0000256" key="5">
    <source>
        <dbReference type="ARBA" id="ARBA00022692"/>
    </source>
</evidence>
<dbReference type="Proteomes" id="UP000033109">
    <property type="component" value="Chromosome"/>
</dbReference>
<evidence type="ECO:0000256" key="2">
    <source>
        <dbReference type="ARBA" id="ARBA00022448"/>
    </source>
</evidence>
<dbReference type="GO" id="GO:0006811">
    <property type="term" value="P:monoatomic ion transport"/>
    <property type="evidence" value="ECO:0007669"/>
    <property type="project" value="UniProtKB-KW"/>
</dbReference>
<dbReference type="OrthoDB" id="9776324at2"/>
<keyword evidence="6 10" id="KW-1133">Transmembrane helix</keyword>
<feature type="transmembrane region" description="Helical" evidence="10">
    <location>
        <begin position="31"/>
        <end position="55"/>
    </location>
</feature>
<dbReference type="PIRSF" id="PIRSF006603">
    <property type="entry name" value="DinF"/>
    <property type="match status" value="1"/>
</dbReference>
<dbReference type="InterPro" id="IPR002528">
    <property type="entry name" value="MATE_fam"/>
</dbReference>
<sequence length="464" mass="50362">MSNFKSFLQLVWSAVRGNEQDYTTLGIKRSIVLLAIPMILEMLMESLFAVVDIFFVGRLGANALATVGLTESILMIIYAVGMGISIAATAMVSRRVGEKNYKEAGSITFQLIVTGTGLALVMGGVATFFAAETLALMGAAPEVVAVGTSYAQIIYAGNLAIILLFLINGAFRGAGQPHLAMRALWLANGANIILDPLLIFGIGNIEGLGLEGAAWATTIGRSLGVVYQLYHLFNGRHLLKILKENLTISFAVVYRILKLSSGGMGQYLIDSASWIFLTRIIAEFGSNALAAYTIAFRIIIFTLLPAWGLSSAAATLVGQNLGARKAKRAELAVWLTARYNMVFMAAVTVVYLIFGEQLSRLFTDDPEVIAITAEALKIITLGYIFFGLGMVMVQAFNGAGDTRTPALINIVVLWLIEIPIAYLLAMYFGFAYTGVFIAIAFCHSFHALVSWWLFRKGTWKRVKI</sequence>
<dbReference type="PATRIC" id="fig|400092.3.peg.3764"/>
<organism evidence="11 12">
    <name type="scientific">Pontibacter korlensis</name>
    <dbReference type="NCBI Taxonomy" id="400092"/>
    <lineage>
        <taxon>Bacteria</taxon>
        <taxon>Pseudomonadati</taxon>
        <taxon>Bacteroidota</taxon>
        <taxon>Cytophagia</taxon>
        <taxon>Cytophagales</taxon>
        <taxon>Hymenobacteraceae</taxon>
        <taxon>Pontibacter</taxon>
    </lineage>
</organism>
<dbReference type="KEGG" id="pko:PKOR_17185"/>
<dbReference type="EMBL" id="CP009621">
    <property type="protein sequence ID" value="AKD04510.1"/>
    <property type="molecule type" value="Genomic_DNA"/>
</dbReference>
<evidence type="ECO:0000256" key="7">
    <source>
        <dbReference type="ARBA" id="ARBA00023065"/>
    </source>
</evidence>
<feature type="transmembrane region" description="Helical" evidence="10">
    <location>
        <begin position="289"/>
        <end position="310"/>
    </location>
</feature>
<feature type="transmembrane region" description="Helical" evidence="10">
    <location>
        <begin position="104"/>
        <end position="130"/>
    </location>
</feature>
<feature type="transmembrane region" description="Helical" evidence="10">
    <location>
        <begin position="183"/>
        <end position="202"/>
    </location>
</feature>
<dbReference type="PANTHER" id="PTHR43298:SF2">
    <property type="entry name" value="FMN_FAD EXPORTER YEEO-RELATED"/>
    <property type="match status" value="1"/>
</dbReference>
<keyword evidence="7" id="KW-0406">Ion transport</keyword>
<evidence type="ECO:0000313" key="11">
    <source>
        <dbReference type="EMBL" id="AKD04510.1"/>
    </source>
</evidence>
<keyword evidence="8 10" id="KW-0472">Membrane</keyword>
<dbReference type="GO" id="GO:0005886">
    <property type="term" value="C:plasma membrane"/>
    <property type="evidence" value="ECO:0007669"/>
    <property type="project" value="UniProtKB-SubCell"/>
</dbReference>
<feature type="transmembrane region" description="Helical" evidence="10">
    <location>
        <begin position="214"/>
        <end position="233"/>
    </location>
</feature>
<evidence type="ECO:0000256" key="4">
    <source>
        <dbReference type="ARBA" id="ARBA00022475"/>
    </source>
</evidence>
<feature type="transmembrane region" description="Helical" evidence="10">
    <location>
        <begin position="434"/>
        <end position="454"/>
    </location>
</feature>
<keyword evidence="12" id="KW-1185">Reference proteome</keyword>
<name>A0A0E3ZHK1_9BACT</name>
<proteinExistence type="predicted"/>
<feature type="transmembrane region" description="Helical" evidence="10">
    <location>
        <begin position="375"/>
        <end position="395"/>
    </location>
</feature>
<feature type="transmembrane region" description="Helical" evidence="10">
    <location>
        <begin position="331"/>
        <end position="355"/>
    </location>
</feature>